<feature type="domain" description="Heterokaryon incompatibility" evidence="1">
    <location>
        <begin position="48"/>
        <end position="192"/>
    </location>
</feature>
<dbReference type="InterPro" id="IPR052895">
    <property type="entry name" value="HetReg/Transcr_Mod"/>
</dbReference>
<gene>
    <name evidence="2" type="ORF">P171DRAFT_378791</name>
</gene>
<comment type="caution">
    <text evidence="2">The sequence shown here is derived from an EMBL/GenBank/DDBJ whole genome shotgun (WGS) entry which is preliminary data.</text>
</comment>
<dbReference type="PANTHER" id="PTHR24148:SF78">
    <property type="entry name" value="HETEROKARYON INCOMPATIBILITY DOMAIN-CONTAINING PROTEIN"/>
    <property type="match status" value="1"/>
</dbReference>
<accession>A0A9P4PPW3</accession>
<organism evidence="2 3">
    <name type="scientific">Karstenula rhodostoma CBS 690.94</name>
    <dbReference type="NCBI Taxonomy" id="1392251"/>
    <lineage>
        <taxon>Eukaryota</taxon>
        <taxon>Fungi</taxon>
        <taxon>Dikarya</taxon>
        <taxon>Ascomycota</taxon>
        <taxon>Pezizomycotina</taxon>
        <taxon>Dothideomycetes</taxon>
        <taxon>Pleosporomycetidae</taxon>
        <taxon>Pleosporales</taxon>
        <taxon>Massarineae</taxon>
        <taxon>Didymosphaeriaceae</taxon>
        <taxon>Karstenula</taxon>
    </lineage>
</organism>
<name>A0A9P4PPW3_9PLEO</name>
<keyword evidence="3" id="KW-1185">Reference proteome</keyword>
<reference evidence="2" key="1">
    <citation type="journal article" date="2020" name="Stud. Mycol.">
        <title>101 Dothideomycetes genomes: a test case for predicting lifestyles and emergence of pathogens.</title>
        <authorList>
            <person name="Haridas S."/>
            <person name="Albert R."/>
            <person name="Binder M."/>
            <person name="Bloem J."/>
            <person name="Labutti K."/>
            <person name="Salamov A."/>
            <person name="Andreopoulos B."/>
            <person name="Baker S."/>
            <person name="Barry K."/>
            <person name="Bills G."/>
            <person name="Bluhm B."/>
            <person name="Cannon C."/>
            <person name="Castanera R."/>
            <person name="Culley D."/>
            <person name="Daum C."/>
            <person name="Ezra D."/>
            <person name="Gonzalez J."/>
            <person name="Henrissat B."/>
            <person name="Kuo A."/>
            <person name="Liang C."/>
            <person name="Lipzen A."/>
            <person name="Lutzoni F."/>
            <person name="Magnuson J."/>
            <person name="Mondo S."/>
            <person name="Nolan M."/>
            <person name="Ohm R."/>
            <person name="Pangilinan J."/>
            <person name="Park H.-J."/>
            <person name="Ramirez L."/>
            <person name="Alfaro M."/>
            <person name="Sun H."/>
            <person name="Tritt A."/>
            <person name="Yoshinaga Y."/>
            <person name="Zwiers L.-H."/>
            <person name="Turgeon B."/>
            <person name="Goodwin S."/>
            <person name="Spatafora J."/>
            <person name="Crous P."/>
            <person name="Grigoriev I."/>
        </authorList>
    </citation>
    <scope>NUCLEOTIDE SEQUENCE</scope>
    <source>
        <strain evidence="2">CBS 690.94</strain>
    </source>
</reference>
<dbReference type="Pfam" id="PF06985">
    <property type="entry name" value="HET"/>
    <property type="match status" value="1"/>
</dbReference>
<dbReference type="Proteomes" id="UP000799764">
    <property type="component" value="Unassembled WGS sequence"/>
</dbReference>
<evidence type="ECO:0000259" key="1">
    <source>
        <dbReference type="Pfam" id="PF06985"/>
    </source>
</evidence>
<evidence type="ECO:0000313" key="2">
    <source>
        <dbReference type="EMBL" id="KAF2449124.1"/>
    </source>
</evidence>
<evidence type="ECO:0000313" key="3">
    <source>
        <dbReference type="Proteomes" id="UP000799764"/>
    </source>
</evidence>
<dbReference type="AlphaFoldDB" id="A0A9P4PPW3"/>
<dbReference type="InterPro" id="IPR010730">
    <property type="entry name" value="HET"/>
</dbReference>
<proteinExistence type="predicted"/>
<dbReference type="OrthoDB" id="194358at2759"/>
<sequence>MQPYRYTPLPTGSRSTRLVRLLPGSDEAEIRCDIFEFELQYALRSSNFEALSYVWGDVGDRRRIFIEDSCLHVTVNLHTALRYLRDPALDRILWIDAICINQEDLAERSSQVSFMMNIYAAATRVVAWLGEDTSRGESCFTLFKSIARMIRQSQHGRSHGSCDDAYQQLAQNNSFISLLQRPWFNRIWIQQEVAAAQSFVFLYGDQQLAGYTFYEVVNSYRTLYVDDPDSPLLPEQIETQKALWGLHHPVLHLIKWDADPYIQSTTLDILPLRHMVNMFHVHDATDPKDKVYALLGMSTVDASRPAVRVDYSKPWASIFTEIIQYILGNRVLIQTWNHRRIAWLSAKVFPLGRVAHLDRSIDIGKHQITATQEPLFAMCHKRGIVRAALWKLKCVVYGNHRIVREGDIIVQVQGAEQPMVIRRCLDHFEIISITVDVAECRISSRISPWSNDPILVDHSWSARLAMIENYPYELELVWNWEHCVKSSGNEHTCSTTEIGVSLSDHGFETVENSWATQFRRMYNIALLLDDLNDQEGLQSLHEHFKGDLATLWETKPPQNRPAVSAVTQILHARKLSQPGYLWVKQQLFEILGNSMAHLPDYQLHEPPSGWKIKLRSELSNLNLMSETQFFHLIGKLHPDNTECEQREQVLATFLPSQINVTEVLAEKALKLKGHMIRALLNISPPTLTVTKAMLMAASGHLDAESMFEALFEHFPGTSFPETAVVEAMSNVIWDHYKFGGGIFNRTCARVLAHVQFNSETIAEFLALVFSRNGWSMSMASPSSEMWLLIFRPYGNKIAHYVDQTDLSELALNYPPGGPEYLLDTLYYGYREHAKSALMSFSFSYIVEDVEGQAMDIWKGEEEFDAWKKDTRRFWDIFTMADELNRWAAKEIVLESVRAWLLAESLPKNMP</sequence>
<dbReference type="PANTHER" id="PTHR24148">
    <property type="entry name" value="ANKYRIN REPEAT DOMAIN-CONTAINING PROTEIN 39 HOMOLOG-RELATED"/>
    <property type="match status" value="1"/>
</dbReference>
<protein>
    <submittedName>
        <fullName evidence="2">HET-domain-containing protein</fullName>
    </submittedName>
</protein>
<dbReference type="EMBL" id="MU001494">
    <property type="protein sequence ID" value="KAF2449124.1"/>
    <property type="molecule type" value="Genomic_DNA"/>
</dbReference>